<name>A0A0M7AU81_9HYPH</name>
<organism evidence="3 4">
    <name type="scientific">Roseibium album</name>
    <dbReference type="NCBI Taxonomy" id="311410"/>
    <lineage>
        <taxon>Bacteria</taxon>
        <taxon>Pseudomonadati</taxon>
        <taxon>Pseudomonadota</taxon>
        <taxon>Alphaproteobacteria</taxon>
        <taxon>Hyphomicrobiales</taxon>
        <taxon>Stappiaceae</taxon>
        <taxon>Roseibium</taxon>
    </lineage>
</organism>
<dbReference type="Proteomes" id="UP000049983">
    <property type="component" value="Unassembled WGS sequence"/>
</dbReference>
<feature type="domain" description="Dienelactone hydrolase" evidence="2">
    <location>
        <begin position="18"/>
        <end position="106"/>
    </location>
</feature>
<dbReference type="AlphaFoldDB" id="A0A0M7AU81"/>
<dbReference type="Gene3D" id="3.40.50.1820">
    <property type="entry name" value="alpha/beta hydrolase"/>
    <property type="match status" value="1"/>
</dbReference>
<dbReference type="STRING" id="311410.LA5095_04149"/>
<dbReference type="RefSeq" id="WP_055118370.1">
    <property type="nucleotide sequence ID" value="NZ_CXWA01000011.1"/>
</dbReference>
<dbReference type="SUPFAM" id="SSF53474">
    <property type="entry name" value="alpha/beta-Hydrolases"/>
    <property type="match status" value="1"/>
</dbReference>
<evidence type="ECO:0000313" key="3">
    <source>
        <dbReference type="EMBL" id="CTQ75848.1"/>
    </source>
</evidence>
<keyword evidence="1" id="KW-0812">Transmembrane</keyword>
<feature type="transmembrane region" description="Helical" evidence="1">
    <location>
        <begin position="12"/>
        <end position="29"/>
    </location>
</feature>
<keyword evidence="1" id="KW-1133">Transmembrane helix</keyword>
<evidence type="ECO:0000259" key="2">
    <source>
        <dbReference type="Pfam" id="PF01738"/>
    </source>
</evidence>
<dbReference type="InterPro" id="IPR029058">
    <property type="entry name" value="AB_hydrolase_fold"/>
</dbReference>
<dbReference type="PANTHER" id="PTHR22946">
    <property type="entry name" value="DIENELACTONE HYDROLASE DOMAIN-CONTAINING PROTEIN-RELATED"/>
    <property type="match status" value="1"/>
</dbReference>
<keyword evidence="3" id="KW-0378">Hydrolase</keyword>
<dbReference type="InterPro" id="IPR050261">
    <property type="entry name" value="FrsA_esterase"/>
</dbReference>
<dbReference type="GO" id="GO:0016787">
    <property type="term" value="F:hydrolase activity"/>
    <property type="evidence" value="ECO:0007669"/>
    <property type="project" value="UniProtKB-KW"/>
</dbReference>
<dbReference type="GeneID" id="97671839"/>
<dbReference type="Pfam" id="PF01738">
    <property type="entry name" value="DLH"/>
    <property type="match status" value="1"/>
</dbReference>
<dbReference type="EMBL" id="CXWC01000012">
    <property type="protein sequence ID" value="CTQ75848.1"/>
    <property type="molecule type" value="Genomic_DNA"/>
</dbReference>
<keyword evidence="1" id="KW-0472">Membrane</keyword>
<reference evidence="4" key="1">
    <citation type="submission" date="2015-07" db="EMBL/GenBank/DDBJ databases">
        <authorList>
            <person name="Rodrigo-Torres Lidia"/>
            <person name="Arahal R.David."/>
        </authorList>
    </citation>
    <scope>NUCLEOTIDE SEQUENCE [LARGE SCALE GENOMIC DNA]</scope>
    <source>
        <strain evidence="4">CECT 5096</strain>
    </source>
</reference>
<gene>
    <name evidence="3" type="ORF">LA5096_04554</name>
</gene>
<proteinExistence type="predicted"/>
<sequence length="218" mass="23549">MTEVSDGRPSLLLPPVGLWLASLGYVVLCPEMPGFGRRQSEGTESELSKKALWHGRPLLGLMLDDMDRAYSALSAFPGIERGRIATFGLSMGATLSYWHAALNPDISRCSHLCAFSSIGELIRTGAHDLHGIYMTVPGLLPDYDMGDVAALIAPRPQFIGAGYMDPLTPQAAFEPAFARVTDAYARNARDLKTFIEPNGGHAETTGMRAALKQFLAPL</sequence>
<protein>
    <submittedName>
        <fullName evidence="3">Alpha/beta hydrolase family protein</fullName>
    </submittedName>
</protein>
<accession>A0A0M7AU81</accession>
<evidence type="ECO:0000313" key="4">
    <source>
        <dbReference type="Proteomes" id="UP000049983"/>
    </source>
</evidence>
<evidence type="ECO:0000256" key="1">
    <source>
        <dbReference type="SAM" id="Phobius"/>
    </source>
</evidence>
<keyword evidence="4" id="KW-1185">Reference proteome</keyword>
<dbReference type="InterPro" id="IPR002925">
    <property type="entry name" value="Dienelactn_hydro"/>
</dbReference>